<evidence type="ECO:0000313" key="1">
    <source>
        <dbReference type="EMBL" id="CAG9782232.1"/>
    </source>
</evidence>
<dbReference type="Proteomes" id="UP001153714">
    <property type="component" value="Chromosome 1"/>
</dbReference>
<protein>
    <submittedName>
        <fullName evidence="1">Uncharacterized protein</fullName>
    </submittedName>
</protein>
<sequence>MRCSQEKCILYHLKCLAVTFERLEGFSEEYKKTWTCPECGRILPKTKNSNIPLRGNIITMNKTFTLSNFVNMSVVTDTKQLNYEYHLLLVILRKFIYSMS</sequence>
<dbReference type="OrthoDB" id="7480125at2759"/>
<gene>
    <name evidence="1" type="ORF">DIATSA_LOCUS511</name>
</gene>
<accession>A0A9N9N406</accession>
<reference evidence="1" key="1">
    <citation type="submission" date="2021-12" db="EMBL/GenBank/DDBJ databases">
        <authorList>
            <person name="King R."/>
        </authorList>
    </citation>
    <scope>NUCLEOTIDE SEQUENCE</scope>
</reference>
<evidence type="ECO:0000313" key="2">
    <source>
        <dbReference type="Proteomes" id="UP001153714"/>
    </source>
</evidence>
<keyword evidence="2" id="KW-1185">Reference proteome</keyword>
<name>A0A9N9N406_9NEOP</name>
<reference evidence="1" key="2">
    <citation type="submission" date="2022-10" db="EMBL/GenBank/DDBJ databases">
        <authorList>
            <consortium name="ENA_rothamsted_submissions"/>
            <consortium name="culmorum"/>
            <person name="King R."/>
        </authorList>
    </citation>
    <scope>NUCLEOTIDE SEQUENCE</scope>
</reference>
<dbReference type="EMBL" id="OU893332">
    <property type="protein sequence ID" value="CAG9782232.1"/>
    <property type="molecule type" value="Genomic_DNA"/>
</dbReference>
<proteinExistence type="predicted"/>
<dbReference type="AlphaFoldDB" id="A0A9N9N406"/>
<organism evidence="1 2">
    <name type="scientific">Diatraea saccharalis</name>
    <name type="common">sugarcane borer</name>
    <dbReference type="NCBI Taxonomy" id="40085"/>
    <lineage>
        <taxon>Eukaryota</taxon>
        <taxon>Metazoa</taxon>
        <taxon>Ecdysozoa</taxon>
        <taxon>Arthropoda</taxon>
        <taxon>Hexapoda</taxon>
        <taxon>Insecta</taxon>
        <taxon>Pterygota</taxon>
        <taxon>Neoptera</taxon>
        <taxon>Endopterygota</taxon>
        <taxon>Lepidoptera</taxon>
        <taxon>Glossata</taxon>
        <taxon>Ditrysia</taxon>
        <taxon>Pyraloidea</taxon>
        <taxon>Crambidae</taxon>
        <taxon>Crambinae</taxon>
        <taxon>Diatraea</taxon>
    </lineage>
</organism>